<sequence>MAFSLVLGIEKVSKTLNLKTDNSSQPNDVQGFSRQRLLSAPYPYPRLAQLSFTNEAVFFIYFSSLLERFKKTLLEICLAKQLATAYRTDKCMENVRKIIIFSFIPHHFNIGARFKELRKKTEGNI</sequence>
<reference evidence="1" key="2">
    <citation type="submission" date="2019-07" db="EMBL/GenBank/DDBJ databases">
        <authorList>
            <person name="Seetharam A."/>
            <person name="Woodhouse M."/>
            <person name="Cannon E."/>
        </authorList>
    </citation>
    <scope>NUCLEOTIDE SEQUENCE [LARGE SCALE GENOMIC DNA]</scope>
    <source>
        <strain evidence="1">cv. B73</strain>
    </source>
</reference>
<keyword evidence="2" id="KW-1185">Reference proteome</keyword>
<reference evidence="1" key="3">
    <citation type="submission" date="2021-05" db="UniProtKB">
        <authorList>
            <consortium name="EnsemblPlants"/>
        </authorList>
    </citation>
    <scope>IDENTIFICATION</scope>
    <source>
        <strain evidence="1">cv. B73</strain>
    </source>
</reference>
<dbReference type="InParanoid" id="A0A804U6M5"/>
<protein>
    <submittedName>
        <fullName evidence="1">Uncharacterized protein</fullName>
    </submittedName>
</protein>
<organism evidence="1 2">
    <name type="scientific">Zea mays</name>
    <name type="common">Maize</name>
    <dbReference type="NCBI Taxonomy" id="4577"/>
    <lineage>
        <taxon>Eukaryota</taxon>
        <taxon>Viridiplantae</taxon>
        <taxon>Streptophyta</taxon>
        <taxon>Embryophyta</taxon>
        <taxon>Tracheophyta</taxon>
        <taxon>Spermatophyta</taxon>
        <taxon>Magnoliopsida</taxon>
        <taxon>Liliopsida</taxon>
        <taxon>Poales</taxon>
        <taxon>Poaceae</taxon>
        <taxon>PACMAD clade</taxon>
        <taxon>Panicoideae</taxon>
        <taxon>Andropogonodae</taxon>
        <taxon>Andropogoneae</taxon>
        <taxon>Tripsacinae</taxon>
        <taxon>Zea</taxon>
    </lineage>
</organism>
<dbReference type="AlphaFoldDB" id="A0A804U6M5"/>
<name>A0A804U6M5_MAIZE</name>
<dbReference type="EnsemblPlants" id="Zm00001eb220950_T001">
    <property type="protein sequence ID" value="Zm00001eb220950_P001"/>
    <property type="gene ID" value="Zm00001eb220950"/>
</dbReference>
<evidence type="ECO:0000313" key="2">
    <source>
        <dbReference type="Proteomes" id="UP000007305"/>
    </source>
</evidence>
<reference evidence="2" key="1">
    <citation type="journal article" date="2009" name="Science">
        <title>The B73 maize genome: complexity, diversity, and dynamics.</title>
        <authorList>
            <person name="Schnable P.S."/>
            <person name="Ware D."/>
            <person name="Fulton R.S."/>
            <person name="Stein J.C."/>
            <person name="Wei F."/>
            <person name="Pasternak S."/>
            <person name="Liang C."/>
            <person name="Zhang J."/>
            <person name="Fulton L."/>
            <person name="Graves T.A."/>
            <person name="Minx P."/>
            <person name="Reily A.D."/>
            <person name="Courtney L."/>
            <person name="Kruchowski S.S."/>
            <person name="Tomlinson C."/>
            <person name="Strong C."/>
            <person name="Delehaunty K."/>
            <person name="Fronick C."/>
            <person name="Courtney B."/>
            <person name="Rock S.M."/>
            <person name="Belter E."/>
            <person name="Du F."/>
            <person name="Kim K."/>
            <person name="Abbott R.M."/>
            <person name="Cotton M."/>
            <person name="Levy A."/>
            <person name="Marchetto P."/>
            <person name="Ochoa K."/>
            <person name="Jackson S.M."/>
            <person name="Gillam B."/>
            <person name="Chen W."/>
            <person name="Yan L."/>
            <person name="Higginbotham J."/>
            <person name="Cardenas M."/>
            <person name="Waligorski J."/>
            <person name="Applebaum E."/>
            <person name="Phelps L."/>
            <person name="Falcone J."/>
            <person name="Kanchi K."/>
            <person name="Thane T."/>
            <person name="Scimone A."/>
            <person name="Thane N."/>
            <person name="Henke J."/>
            <person name="Wang T."/>
            <person name="Ruppert J."/>
            <person name="Shah N."/>
            <person name="Rotter K."/>
            <person name="Hodges J."/>
            <person name="Ingenthron E."/>
            <person name="Cordes M."/>
            <person name="Kohlberg S."/>
            <person name="Sgro J."/>
            <person name="Delgado B."/>
            <person name="Mead K."/>
            <person name="Chinwalla A."/>
            <person name="Leonard S."/>
            <person name="Crouse K."/>
            <person name="Collura K."/>
            <person name="Kudrna D."/>
            <person name="Currie J."/>
            <person name="He R."/>
            <person name="Angelova A."/>
            <person name="Rajasekar S."/>
            <person name="Mueller T."/>
            <person name="Lomeli R."/>
            <person name="Scara G."/>
            <person name="Ko A."/>
            <person name="Delaney K."/>
            <person name="Wissotski M."/>
            <person name="Lopez G."/>
            <person name="Campos D."/>
            <person name="Braidotti M."/>
            <person name="Ashley E."/>
            <person name="Golser W."/>
            <person name="Kim H."/>
            <person name="Lee S."/>
            <person name="Lin J."/>
            <person name="Dujmic Z."/>
            <person name="Kim W."/>
            <person name="Talag J."/>
            <person name="Zuccolo A."/>
            <person name="Fan C."/>
            <person name="Sebastian A."/>
            <person name="Kramer M."/>
            <person name="Spiegel L."/>
            <person name="Nascimento L."/>
            <person name="Zutavern T."/>
            <person name="Miller B."/>
            <person name="Ambroise C."/>
            <person name="Muller S."/>
            <person name="Spooner W."/>
            <person name="Narechania A."/>
            <person name="Ren L."/>
            <person name="Wei S."/>
            <person name="Kumari S."/>
            <person name="Faga B."/>
            <person name="Levy M.J."/>
            <person name="McMahan L."/>
            <person name="Van Buren P."/>
            <person name="Vaughn M.W."/>
            <person name="Ying K."/>
            <person name="Yeh C.-T."/>
            <person name="Emrich S.J."/>
            <person name="Jia Y."/>
            <person name="Kalyanaraman A."/>
            <person name="Hsia A.-P."/>
            <person name="Barbazuk W.B."/>
            <person name="Baucom R.S."/>
            <person name="Brutnell T.P."/>
            <person name="Carpita N.C."/>
            <person name="Chaparro C."/>
            <person name="Chia J.-M."/>
            <person name="Deragon J.-M."/>
            <person name="Estill J.C."/>
            <person name="Fu Y."/>
            <person name="Jeddeloh J.A."/>
            <person name="Han Y."/>
            <person name="Lee H."/>
            <person name="Li P."/>
            <person name="Lisch D.R."/>
            <person name="Liu S."/>
            <person name="Liu Z."/>
            <person name="Nagel D.H."/>
            <person name="McCann M.C."/>
            <person name="SanMiguel P."/>
            <person name="Myers A.M."/>
            <person name="Nettleton D."/>
            <person name="Nguyen J."/>
            <person name="Penning B.W."/>
            <person name="Ponnala L."/>
            <person name="Schneider K.L."/>
            <person name="Schwartz D.C."/>
            <person name="Sharma A."/>
            <person name="Soderlund C."/>
            <person name="Springer N.M."/>
            <person name="Sun Q."/>
            <person name="Wang H."/>
            <person name="Waterman M."/>
            <person name="Westerman R."/>
            <person name="Wolfgruber T.K."/>
            <person name="Yang L."/>
            <person name="Yu Y."/>
            <person name="Zhang L."/>
            <person name="Zhou S."/>
            <person name="Zhu Q."/>
            <person name="Bennetzen J.L."/>
            <person name="Dawe R.K."/>
            <person name="Jiang J."/>
            <person name="Jiang N."/>
            <person name="Presting G.G."/>
            <person name="Wessler S.R."/>
            <person name="Aluru S."/>
            <person name="Martienssen R.A."/>
            <person name="Clifton S.W."/>
            <person name="McCombie W.R."/>
            <person name="Wing R.A."/>
            <person name="Wilson R.K."/>
        </authorList>
    </citation>
    <scope>NUCLEOTIDE SEQUENCE [LARGE SCALE GENOMIC DNA]</scope>
    <source>
        <strain evidence="2">cv. B73</strain>
    </source>
</reference>
<evidence type="ECO:0000313" key="1">
    <source>
        <dbReference type="EnsemblPlants" id="Zm00001eb220950_P001"/>
    </source>
</evidence>
<accession>A0A804U6M5</accession>
<proteinExistence type="predicted"/>
<dbReference type="Gramene" id="Zm00001eb220950_T001">
    <property type="protein sequence ID" value="Zm00001eb220950_P001"/>
    <property type="gene ID" value="Zm00001eb220950"/>
</dbReference>
<dbReference type="Proteomes" id="UP000007305">
    <property type="component" value="Chromosome 5"/>
</dbReference>